<evidence type="ECO:0000256" key="2">
    <source>
        <dbReference type="ARBA" id="ARBA00023136"/>
    </source>
</evidence>
<dbReference type="PANTHER" id="PTHR30329:SF21">
    <property type="entry name" value="LIPOPROTEIN YIAD-RELATED"/>
    <property type="match status" value="1"/>
</dbReference>
<sequence length="331" mass="34169">MFDDVITTLEQRFGLGTHARSFVQMLLAKISDPKHGGLAGFIQRLRDGGLGSTVDAWSTSPDAVAPVSAPELERAVGDTNLVSDMATRFGIDRTKVSAALGYAVPAIVSRVDRGGVMPATLPAEAESFIGNRGAWAAAAPAAPMAASQAGAVQAPAKNWLPWAAVALIALLTLGYCSTQKRSEPVDTTAAPAVVAPPAATPEAPALVPDVVVAEPEGAAVIAAAADGMPVLKVYFDTAKAEVSNEFQDKSAAIIEYMNANPDKKAVISGFNDPTGDVAANAKLAKSRAEAVQQKLVAAGIAKERTLLEKPAETTGTAPTNAASRRVDVMMR</sequence>
<dbReference type="AlphaFoldDB" id="A0A7Y2K152"/>
<evidence type="ECO:0000256" key="4">
    <source>
        <dbReference type="PROSITE-ProRule" id="PRU00473"/>
    </source>
</evidence>
<evidence type="ECO:0000313" key="8">
    <source>
        <dbReference type="Proteomes" id="UP000533905"/>
    </source>
</evidence>
<feature type="region of interest" description="Disordered" evidence="5">
    <location>
        <begin position="309"/>
        <end position="331"/>
    </location>
</feature>
<dbReference type="SUPFAM" id="SSF103088">
    <property type="entry name" value="OmpA-like"/>
    <property type="match status" value="1"/>
</dbReference>
<dbReference type="InterPro" id="IPR045372">
    <property type="entry name" value="YidB"/>
</dbReference>
<gene>
    <name evidence="7" type="ORF">HGB41_17330</name>
</gene>
<evidence type="ECO:0000313" key="7">
    <source>
        <dbReference type="EMBL" id="NNG24751.1"/>
    </source>
</evidence>
<evidence type="ECO:0000256" key="5">
    <source>
        <dbReference type="SAM" id="MobiDB-lite"/>
    </source>
</evidence>
<evidence type="ECO:0000256" key="3">
    <source>
        <dbReference type="ARBA" id="ARBA00023237"/>
    </source>
</evidence>
<dbReference type="PRINTS" id="PR01021">
    <property type="entry name" value="OMPADOMAIN"/>
</dbReference>
<dbReference type="Pfam" id="PF20159">
    <property type="entry name" value="YidB"/>
    <property type="match status" value="1"/>
</dbReference>
<feature type="domain" description="OmpA-like" evidence="6">
    <location>
        <begin position="222"/>
        <end position="331"/>
    </location>
</feature>
<dbReference type="Gene3D" id="3.30.1330.60">
    <property type="entry name" value="OmpA-like domain"/>
    <property type="match status" value="1"/>
</dbReference>
<evidence type="ECO:0000256" key="1">
    <source>
        <dbReference type="ARBA" id="ARBA00004442"/>
    </source>
</evidence>
<dbReference type="InterPro" id="IPR050330">
    <property type="entry name" value="Bact_OuterMem_StrucFunc"/>
</dbReference>
<organism evidence="7 8">
    <name type="scientific">Telluria aromaticivorans</name>
    <dbReference type="NCBI Taxonomy" id="2725995"/>
    <lineage>
        <taxon>Bacteria</taxon>
        <taxon>Pseudomonadati</taxon>
        <taxon>Pseudomonadota</taxon>
        <taxon>Betaproteobacteria</taxon>
        <taxon>Burkholderiales</taxon>
        <taxon>Oxalobacteraceae</taxon>
        <taxon>Telluria group</taxon>
        <taxon>Telluria</taxon>
    </lineage>
</organism>
<dbReference type="Gene3D" id="1.10.10.690">
    <property type="entry name" value="YidB-like"/>
    <property type="match status" value="1"/>
</dbReference>
<dbReference type="InterPro" id="IPR027405">
    <property type="entry name" value="YidB-like"/>
</dbReference>
<dbReference type="PANTHER" id="PTHR30329">
    <property type="entry name" value="STATOR ELEMENT OF FLAGELLAR MOTOR COMPLEX"/>
    <property type="match status" value="1"/>
</dbReference>
<dbReference type="GO" id="GO:0009279">
    <property type="term" value="C:cell outer membrane"/>
    <property type="evidence" value="ECO:0007669"/>
    <property type="project" value="UniProtKB-SubCell"/>
</dbReference>
<accession>A0A7Y2K152</accession>
<comment type="subcellular location">
    <subcellularLocation>
        <location evidence="1">Cell outer membrane</location>
    </subcellularLocation>
</comment>
<dbReference type="PROSITE" id="PS51123">
    <property type="entry name" value="OMPA_2"/>
    <property type="match status" value="1"/>
</dbReference>
<reference evidence="7 8" key="1">
    <citation type="submission" date="2020-04" db="EMBL/GenBank/DDBJ databases">
        <title>Massilia sp. nov., a cold adapted bacteria isolated from Arctic soil.</title>
        <authorList>
            <person name="Son J."/>
            <person name="Ka J.-O."/>
        </authorList>
    </citation>
    <scope>NUCLEOTIDE SEQUENCE [LARGE SCALE GENOMIC DNA]</scope>
    <source>
        <strain evidence="7 8">ML15P13</strain>
    </source>
</reference>
<keyword evidence="3" id="KW-0998">Cell outer membrane</keyword>
<evidence type="ECO:0000259" key="6">
    <source>
        <dbReference type="PROSITE" id="PS51123"/>
    </source>
</evidence>
<feature type="compositionally biased region" description="Polar residues" evidence="5">
    <location>
        <begin position="313"/>
        <end position="322"/>
    </location>
</feature>
<dbReference type="InterPro" id="IPR006665">
    <property type="entry name" value="OmpA-like"/>
</dbReference>
<protein>
    <submittedName>
        <fullName evidence="7">OmpA family protein</fullName>
    </submittedName>
</protein>
<dbReference type="Proteomes" id="UP000533905">
    <property type="component" value="Unassembled WGS sequence"/>
</dbReference>
<comment type="caution">
    <text evidence="7">The sequence shown here is derived from an EMBL/GenBank/DDBJ whole genome shotgun (WGS) entry which is preliminary data.</text>
</comment>
<dbReference type="RefSeq" id="WP_171086697.1">
    <property type="nucleotide sequence ID" value="NZ_JABAIV010000006.1"/>
</dbReference>
<dbReference type="InterPro" id="IPR036737">
    <property type="entry name" value="OmpA-like_sf"/>
</dbReference>
<dbReference type="Pfam" id="PF00691">
    <property type="entry name" value="OmpA"/>
    <property type="match status" value="1"/>
</dbReference>
<keyword evidence="8" id="KW-1185">Reference proteome</keyword>
<name>A0A7Y2K152_9BURK</name>
<dbReference type="EMBL" id="JABAIV010000006">
    <property type="protein sequence ID" value="NNG24751.1"/>
    <property type="molecule type" value="Genomic_DNA"/>
</dbReference>
<keyword evidence="2 4" id="KW-0472">Membrane</keyword>
<dbReference type="InterPro" id="IPR006664">
    <property type="entry name" value="OMP_bac"/>
</dbReference>
<proteinExistence type="predicted"/>
<dbReference type="SUPFAM" id="SSF140804">
    <property type="entry name" value="YidB-like"/>
    <property type="match status" value="1"/>
</dbReference>